<protein>
    <recommendedName>
        <fullName evidence="2">NAD-dependent epimerase/dehydratase domain-containing protein</fullName>
    </recommendedName>
</protein>
<dbReference type="Pfam" id="PF01370">
    <property type="entry name" value="Epimerase"/>
    <property type="match status" value="1"/>
</dbReference>
<dbReference type="OrthoDB" id="9801773at2"/>
<dbReference type="AlphaFoldDB" id="A0A3M0A1W0"/>
<dbReference type="Proteomes" id="UP000267187">
    <property type="component" value="Unassembled WGS sequence"/>
</dbReference>
<dbReference type="EMBL" id="REFJ01000005">
    <property type="protein sequence ID" value="RMA78800.1"/>
    <property type="molecule type" value="Genomic_DNA"/>
</dbReference>
<gene>
    <name evidence="3" type="ORF">DFR27_2139</name>
</gene>
<evidence type="ECO:0000313" key="4">
    <source>
        <dbReference type="Proteomes" id="UP000267187"/>
    </source>
</evidence>
<organism evidence="3 4">
    <name type="scientific">Umboniibacter marinipuniceus</name>
    <dbReference type="NCBI Taxonomy" id="569599"/>
    <lineage>
        <taxon>Bacteria</taxon>
        <taxon>Pseudomonadati</taxon>
        <taxon>Pseudomonadota</taxon>
        <taxon>Gammaproteobacteria</taxon>
        <taxon>Cellvibrionales</taxon>
        <taxon>Cellvibrionaceae</taxon>
        <taxon>Umboniibacter</taxon>
    </lineage>
</organism>
<evidence type="ECO:0000313" key="3">
    <source>
        <dbReference type="EMBL" id="RMA78800.1"/>
    </source>
</evidence>
<dbReference type="InterPro" id="IPR010099">
    <property type="entry name" value="SDR39U1"/>
</dbReference>
<proteinExistence type="inferred from homology"/>
<comment type="caution">
    <text evidence="3">The sequence shown here is derived from an EMBL/GenBank/DDBJ whole genome shotgun (WGS) entry which is preliminary data.</text>
</comment>
<dbReference type="SUPFAM" id="SSF51735">
    <property type="entry name" value="NAD(P)-binding Rossmann-fold domains"/>
    <property type="match status" value="1"/>
</dbReference>
<dbReference type="InterPro" id="IPR036291">
    <property type="entry name" value="NAD(P)-bd_dom_sf"/>
</dbReference>
<reference evidence="3 4" key="1">
    <citation type="submission" date="2018-10" db="EMBL/GenBank/DDBJ databases">
        <title>Genomic Encyclopedia of Type Strains, Phase IV (KMG-IV): sequencing the most valuable type-strain genomes for metagenomic binning, comparative biology and taxonomic classification.</title>
        <authorList>
            <person name="Goeker M."/>
        </authorList>
    </citation>
    <scope>NUCLEOTIDE SEQUENCE [LARGE SCALE GENOMIC DNA]</scope>
    <source>
        <strain evidence="3 4">DSM 25080</strain>
    </source>
</reference>
<dbReference type="RefSeq" id="WP_121877439.1">
    <property type="nucleotide sequence ID" value="NZ_REFJ01000005.1"/>
</dbReference>
<dbReference type="NCBIfam" id="TIGR01777">
    <property type="entry name" value="yfcH"/>
    <property type="match status" value="1"/>
</dbReference>
<dbReference type="Gene3D" id="3.40.50.720">
    <property type="entry name" value="NAD(P)-binding Rossmann-like Domain"/>
    <property type="match status" value="1"/>
</dbReference>
<feature type="domain" description="NAD-dependent epimerase/dehydratase" evidence="2">
    <location>
        <begin position="4"/>
        <end position="207"/>
    </location>
</feature>
<comment type="similarity">
    <text evidence="1">Belongs to the NAD(P)-dependent epimerase/dehydratase family. SDR39U1 subfamily.</text>
</comment>
<accession>A0A3M0A1W0</accession>
<keyword evidence="4" id="KW-1185">Reference proteome</keyword>
<evidence type="ECO:0000256" key="1">
    <source>
        <dbReference type="ARBA" id="ARBA00009353"/>
    </source>
</evidence>
<sequence>MDYLITGGTGFIGNALIATLPTNSTVTVLTRQASLKSSNPKINYVNSLEAVNKVPNVVINLAGEPIFGHWSESKKQRIINSRVKATEALSEFLNARAPNATLVSASAVGYYPHSSKEDPTALISTASSSFAGHLCHSWEQAAKLFRGTVHIARLGIVLGKGGYLQQLILPTKLGLAMHLGSGQQGVPWVHIDDVVKGILTLAQTTNESSPLVLVAPSQNSHAEINNALAAQLNRKVRLSVPSSLVKLFGGEMANELILNGHYFNTSQLANQLIDFRFSNLNAAIEDILST</sequence>
<dbReference type="InterPro" id="IPR001509">
    <property type="entry name" value="Epimerase_deHydtase"/>
</dbReference>
<dbReference type="PANTHER" id="PTHR11092">
    <property type="entry name" value="SUGAR NUCLEOTIDE EPIMERASE RELATED"/>
    <property type="match status" value="1"/>
</dbReference>
<dbReference type="PANTHER" id="PTHR11092:SF0">
    <property type="entry name" value="EPIMERASE FAMILY PROTEIN SDR39U1"/>
    <property type="match status" value="1"/>
</dbReference>
<name>A0A3M0A1W0_9GAMM</name>
<evidence type="ECO:0000259" key="2">
    <source>
        <dbReference type="Pfam" id="PF01370"/>
    </source>
</evidence>